<evidence type="ECO:0000256" key="3">
    <source>
        <dbReference type="SAM" id="SignalP"/>
    </source>
</evidence>
<dbReference type="Gene3D" id="3.40.630.10">
    <property type="entry name" value="Zn peptidases"/>
    <property type="match status" value="1"/>
</dbReference>
<dbReference type="PANTHER" id="PTHR12756">
    <property type="entry name" value="CYTOSOLIC CARBOXYPEPTIDASE"/>
    <property type="match status" value="1"/>
</dbReference>
<evidence type="ECO:0000313" key="6">
    <source>
        <dbReference type="Proteomes" id="UP000305451"/>
    </source>
</evidence>
<dbReference type="InterPro" id="IPR050821">
    <property type="entry name" value="Cytosolic_carboxypeptidase"/>
</dbReference>
<dbReference type="SMART" id="SM00631">
    <property type="entry name" value="Zn_pept"/>
    <property type="match status" value="1"/>
</dbReference>
<reference evidence="5 6" key="1">
    <citation type="journal article" date="2013" name="Int. J. Syst. Evol. Microbiol.">
        <title>Marinicauda pacifica gen. nov., sp. nov., a prosthecate alphaproteobacterium of the family Hyphomonadaceae isolated from deep seawater.</title>
        <authorList>
            <person name="Zhang X.Y."/>
            <person name="Li G.W."/>
            <person name="Wang C.S."/>
            <person name="Zhang Y.J."/>
            <person name="Xu X.W."/>
            <person name="Li H."/>
            <person name="Liu A."/>
            <person name="Liu C."/>
            <person name="Xie B.B."/>
            <person name="Qin Q.L."/>
            <person name="Xu Z."/>
            <person name="Chen X.L."/>
            <person name="Zhou B.C."/>
            <person name="Zhang Y.Z."/>
        </authorList>
    </citation>
    <scope>NUCLEOTIDE SEQUENCE [LARGE SCALE GENOMIC DNA]</scope>
    <source>
        <strain evidence="5 6">P-1 km-3</strain>
    </source>
</reference>
<comment type="cofactor">
    <cofactor evidence="1">
        <name>Zn(2+)</name>
        <dbReference type="ChEBI" id="CHEBI:29105"/>
    </cofactor>
</comment>
<evidence type="ECO:0000256" key="2">
    <source>
        <dbReference type="PROSITE-ProRule" id="PRU01379"/>
    </source>
</evidence>
<feature type="chain" id="PRO_5020467871" description="Peptidase M14 domain-containing protein" evidence="3">
    <location>
        <begin position="25"/>
        <end position="399"/>
    </location>
</feature>
<comment type="similarity">
    <text evidence="2">Belongs to the peptidase M14 family.</text>
</comment>
<dbReference type="PROSITE" id="PS51257">
    <property type="entry name" value="PROKAR_LIPOPROTEIN"/>
    <property type="match status" value="1"/>
</dbReference>
<protein>
    <recommendedName>
        <fullName evidence="4">Peptidase M14 domain-containing protein</fullName>
    </recommendedName>
</protein>
<dbReference type="PANTHER" id="PTHR12756:SF11">
    <property type="entry name" value="CYTOSOLIC CARBOXYPEPTIDASE 1"/>
    <property type="match status" value="1"/>
</dbReference>
<organism evidence="5 6">
    <name type="scientific">Marinicauda pacifica</name>
    <dbReference type="NCBI Taxonomy" id="1133559"/>
    <lineage>
        <taxon>Bacteria</taxon>
        <taxon>Pseudomonadati</taxon>
        <taxon>Pseudomonadota</taxon>
        <taxon>Alphaproteobacteria</taxon>
        <taxon>Maricaulales</taxon>
        <taxon>Maricaulaceae</taxon>
        <taxon>Marinicauda</taxon>
    </lineage>
</organism>
<gene>
    <name evidence="5" type="ORF">E5162_02685</name>
</gene>
<accession>A0A4S2HDS6</accession>
<dbReference type="SUPFAM" id="SSF53187">
    <property type="entry name" value="Zn-dependent exopeptidases"/>
    <property type="match status" value="1"/>
</dbReference>
<keyword evidence="6" id="KW-1185">Reference proteome</keyword>
<dbReference type="Pfam" id="PF00246">
    <property type="entry name" value="Peptidase_M14"/>
    <property type="match status" value="1"/>
</dbReference>
<dbReference type="Proteomes" id="UP000305451">
    <property type="component" value="Unassembled WGS sequence"/>
</dbReference>
<feature type="active site" description="Proton donor/acceptor" evidence="2">
    <location>
        <position position="371"/>
    </location>
</feature>
<proteinExistence type="inferred from homology"/>
<dbReference type="AlphaFoldDB" id="A0A4S2HDS6"/>
<dbReference type="GO" id="GO:0006508">
    <property type="term" value="P:proteolysis"/>
    <property type="evidence" value="ECO:0007669"/>
    <property type="project" value="InterPro"/>
</dbReference>
<evidence type="ECO:0000259" key="4">
    <source>
        <dbReference type="PROSITE" id="PS52035"/>
    </source>
</evidence>
<dbReference type="GO" id="GO:0004181">
    <property type="term" value="F:metallocarboxypeptidase activity"/>
    <property type="evidence" value="ECO:0007669"/>
    <property type="project" value="InterPro"/>
</dbReference>
<evidence type="ECO:0000256" key="1">
    <source>
        <dbReference type="ARBA" id="ARBA00001947"/>
    </source>
</evidence>
<keyword evidence="3" id="KW-0732">Signal</keyword>
<dbReference type="EMBL" id="SRXV01000001">
    <property type="protein sequence ID" value="TGY94200.1"/>
    <property type="molecule type" value="Genomic_DNA"/>
</dbReference>
<dbReference type="GO" id="GO:0008270">
    <property type="term" value="F:zinc ion binding"/>
    <property type="evidence" value="ECO:0007669"/>
    <property type="project" value="InterPro"/>
</dbReference>
<dbReference type="InterPro" id="IPR000834">
    <property type="entry name" value="Peptidase_M14"/>
</dbReference>
<evidence type="ECO:0000313" key="5">
    <source>
        <dbReference type="EMBL" id="TGY94200.1"/>
    </source>
</evidence>
<name>A0A4S2HDS6_9PROT</name>
<dbReference type="RefSeq" id="WP_135943396.1">
    <property type="nucleotide sequence ID" value="NZ_BMEI01000001.1"/>
</dbReference>
<feature type="domain" description="Peptidase M14" evidence="4">
    <location>
        <begin position="162"/>
        <end position="399"/>
    </location>
</feature>
<comment type="caution">
    <text evidence="5">The sequence shown here is derived from an EMBL/GenBank/DDBJ whole genome shotgun (WGS) entry which is preliminary data.</text>
</comment>
<dbReference type="PROSITE" id="PS52035">
    <property type="entry name" value="PEPTIDASE_M14"/>
    <property type="match status" value="1"/>
</dbReference>
<feature type="signal peptide" evidence="3">
    <location>
        <begin position="1"/>
        <end position="24"/>
    </location>
</feature>
<dbReference type="OrthoDB" id="6221272at2"/>
<sequence length="399" mass="41897">MIADVLKQASGALALGAAAFSVSACTTVPAGNTGGGASADTKAALCQTGGVTVLGLFETAGRHHCTVTGPGAVTLSVDPEAAAAGPINPSPWYRFELEAERGTGFAVTLDYGDYRHRYNPLIEHDGDIAPLDAARVLREEPGNRVTLSLALDVGTTLVSGRNARTPDQIAAWSEAFARDHGFESIEYGRSAQGRVLEALVAGNEREDTLIVAVTRQHPPEVSGAQAFEAFAERLAGQGGGRDARILLIPLANPDGVAGGHWRHGARGVDLNRDWYTAEEPAVSAAQALIEAEAEGRDQILFFDFHSTNRTVIYSPPDDYAGRGADFLAQLRALYAAELSNPPPWEGAHNPGKGTSKGWAISVLEAPGLTVELADHAESPEIEAVGTLTADAALSYARSR</sequence>